<feature type="transmembrane region" description="Helical" evidence="7">
    <location>
        <begin position="113"/>
        <end position="135"/>
    </location>
</feature>
<dbReference type="EMBL" id="FMTS01000003">
    <property type="protein sequence ID" value="SCW60680.1"/>
    <property type="molecule type" value="Genomic_DNA"/>
</dbReference>
<evidence type="ECO:0000256" key="5">
    <source>
        <dbReference type="ARBA" id="ARBA00022989"/>
    </source>
</evidence>
<proteinExistence type="inferred from homology"/>
<dbReference type="STRING" id="260084.SAMN02927928_2162"/>
<evidence type="ECO:0000256" key="7">
    <source>
        <dbReference type="SAM" id="Phobius"/>
    </source>
</evidence>
<feature type="transmembrane region" description="Helical" evidence="7">
    <location>
        <begin position="74"/>
        <end position="92"/>
    </location>
</feature>
<sequence length="208" mass="22438">MSLETWCLYFAAVFLLSGTPGPNMLHVLSRSVRFGFRRSTAAMAGCGLAVVVALIASAAGLAAVLTASPLLFEIIRYAGVAYLVWLGIKAWLDKGEDTGPRPDGTLAGLSSLALFRGGFLVSITNPKLLLFAAAFLPQFINQSAAKFPQFAILIVTFAAIETFWYAMYGLGGQKLAGYLRKPALNRLFNRLTGTLFFGFGFMLLKAKH</sequence>
<evidence type="ECO:0000256" key="4">
    <source>
        <dbReference type="ARBA" id="ARBA00022692"/>
    </source>
</evidence>
<keyword evidence="3" id="KW-1003">Cell membrane</keyword>
<dbReference type="Pfam" id="PF01810">
    <property type="entry name" value="LysE"/>
    <property type="match status" value="1"/>
</dbReference>
<dbReference type="GO" id="GO:0042970">
    <property type="term" value="F:homoserine transmembrane transporter activity"/>
    <property type="evidence" value="ECO:0007669"/>
    <property type="project" value="TreeGrafter"/>
</dbReference>
<name>A0A1G4RV29_9CAUL</name>
<feature type="transmembrane region" description="Helical" evidence="7">
    <location>
        <begin position="40"/>
        <end position="68"/>
    </location>
</feature>
<dbReference type="InterPro" id="IPR001123">
    <property type="entry name" value="LeuE-type"/>
</dbReference>
<evidence type="ECO:0000256" key="3">
    <source>
        <dbReference type="ARBA" id="ARBA00022475"/>
    </source>
</evidence>
<dbReference type="PANTHER" id="PTHR30086:SF14">
    <property type="entry name" value="HOMOSERINE_HOMOSERINE LACTONE EFFLUX PROTEIN"/>
    <property type="match status" value="1"/>
</dbReference>
<dbReference type="GO" id="GO:0005886">
    <property type="term" value="C:plasma membrane"/>
    <property type="evidence" value="ECO:0007669"/>
    <property type="project" value="UniProtKB-SubCell"/>
</dbReference>
<keyword evidence="6 7" id="KW-0472">Membrane</keyword>
<evidence type="ECO:0000256" key="6">
    <source>
        <dbReference type="ARBA" id="ARBA00023136"/>
    </source>
</evidence>
<keyword evidence="9" id="KW-1185">Reference proteome</keyword>
<evidence type="ECO:0000256" key="2">
    <source>
        <dbReference type="ARBA" id="ARBA00007928"/>
    </source>
</evidence>
<comment type="similarity">
    <text evidence="2">Belongs to the Rht family.</text>
</comment>
<organism evidence="8 9">
    <name type="scientific">Asticcacaulis taihuensis</name>
    <dbReference type="NCBI Taxonomy" id="260084"/>
    <lineage>
        <taxon>Bacteria</taxon>
        <taxon>Pseudomonadati</taxon>
        <taxon>Pseudomonadota</taxon>
        <taxon>Alphaproteobacteria</taxon>
        <taxon>Caulobacterales</taxon>
        <taxon>Caulobacteraceae</taxon>
        <taxon>Asticcacaulis</taxon>
    </lineage>
</organism>
<dbReference type="PIRSF" id="PIRSF006324">
    <property type="entry name" value="LeuE"/>
    <property type="match status" value="1"/>
</dbReference>
<gene>
    <name evidence="8" type="ORF">SAMN02927928_2162</name>
</gene>
<feature type="transmembrane region" description="Helical" evidence="7">
    <location>
        <begin position="187"/>
        <end position="204"/>
    </location>
</feature>
<dbReference type="AlphaFoldDB" id="A0A1G4RV29"/>
<feature type="transmembrane region" description="Helical" evidence="7">
    <location>
        <begin position="6"/>
        <end position="28"/>
    </location>
</feature>
<evidence type="ECO:0000313" key="9">
    <source>
        <dbReference type="Proteomes" id="UP000199150"/>
    </source>
</evidence>
<dbReference type="PANTHER" id="PTHR30086">
    <property type="entry name" value="ARGININE EXPORTER PROTEIN ARGO"/>
    <property type="match status" value="1"/>
</dbReference>
<protein>
    <submittedName>
        <fullName evidence="8">Threonine/homoserine/homoserine lactone efflux protein</fullName>
    </submittedName>
</protein>
<keyword evidence="4 7" id="KW-0812">Transmembrane</keyword>
<dbReference type="OrthoDB" id="9804822at2"/>
<evidence type="ECO:0000256" key="1">
    <source>
        <dbReference type="ARBA" id="ARBA00004651"/>
    </source>
</evidence>
<dbReference type="RefSeq" id="WP_090647605.1">
    <property type="nucleotide sequence ID" value="NZ_CBCRYE010000001.1"/>
</dbReference>
<dbReference type="Proteomes" id="UP000199150">
    <property type="component" value="Unassembled WGS sequence"/>
</dbReference>
<reference evidence="9" key="1">
    <citation type="submission" date="2016-10" db="EMBL/GenBank/DDBJ databases">
        <authorList>
            <person name="Varghese N."/>
            <person name="Submissions S."/>
        </authorList>
    </citation>
    <scope>NUCLEOTIDE SEQUENCE [LARGE SCALE GENOMIC DNA]</scope>
    <source>
        <strain evidence="9">CGMCC 1.3431</strain>
    </source>
</reference>
<accession>A0A1G4RV29</accession>
<keyword evidence="5 7" id="KW-1133">Transmembrane helix</keyword>
<feature type="transmembrane region" description="Helical" evidence="7">
    <location>
        <begin position="147"/>
        <end position="166"/>
    </location>
</feature>
<evidence type="ECO:0000313" key="8">
    <source>
        <dbReference type="EMBL" id="SCW60680.1"/>
    </source>
</evidence>
<comment type="subcellular location">
    <subcellularLocation>
        <location evidence="1">Cell membrane</location>
        <topology evidence="1">Multi-pass membrane protein</topology>
    </subcellularLocation>
</comment>